<dbReference type="Proteomes" id="UP000000305">
    <property type="component" value="Unassembled WGS sequence"/>
</dbReference>
<dbReference type="InParanoid" id="E9G2D5"/>
<feature type="compositionally biased region" description="Polar residues" evidence="1">
    <location>
        <begin position="56"/>
        <end position="74"/>
    </location>
</feature>
<dbReference type="AlphaFoldDB" id="E9G2D5"/>
<protein>
    <submittedName>
        <fullName evidence="2">Uncharacterized protein</fullName>
    </submittedName>
</protein>
<reference evidence="2 3" key="1">
    <citation type="journal article" date="2011" name="Science">
        <title>The ecoresponsive genome of Daphnia pulex.</title>
        <authorList>
            <person name="Colbourne J.K."/>
            <person name="Pfrender M.E."/>
            <person name="Gilbert D."/>
            <person name="Thomas W.K."/>
            <person name="Tucker A."/>
            <person name="Oakley T.H."/>
            <person name="Tokishita S."/>
            <person name="Aerts A."/>
            <person name="Arnold G.J."/>
            <person name="Basu M.K."/>
            <person name="Bauer D.J."/>
            <person name="Caceres C.E."/>
            <person name="Carmel L."/>
            <person name="Casola C."/>
            <person name="Choi J.H."/>
            <person name="Detter J.C."/>
            <person name="Dong Q."/>
            <person name="Dusheyko S."/>
            <person name="Eads B.D."/>
            <person name="Frohlich T."/>
            <person name="Geiler-Samerotte K.A."/>
            <person name="Gerlach D."/>
            <person name="Hatcher P."/>
            <person name="Jogdeo S."/>
            <person name="Krijgsveld J."/>
            <person name="Kriventseva E.V."/>
            <person name="Kultz D."/>
            <person name="Laforsch C."/>
            <person name="Lindquist E."/>
            <person name="Lopez J."/>
            <person name="Manak J.R."/>
            <person name="Muller J."/>
            <person name="Pangilinan J."/>
            <person name="Patwardhan R.P."/>
            <person name="Pitluck S."/>
            <person name="Pritham E.J."/>
            <person name="Rechtsteiner A."/>
            <person name="Rho M."/>
            <person name="Rogozin I.B."/>
            <person name="Sakarya O."/>
            <person name="Salamov A."/>
            <person name="Schaack S."/>
            <person name="Shapiro H."/>
            <person name="Shiga Y."/>
            <person name="Skalitzky C."/>
            <person name="Smith Z."/>
            <person name="Souvorov A."/>
            <person name="Sung W."/>
            <person name="Tang Z."/>
            <person name="Tsuchiya D."/>
            <person name="Tu H."/>
            <person name="Vos H."/>
            <person name="Wang M."/>
            <person name="Wolf Y.I."/>
            <person name="Yamagata H."/>
            <person name="Yamada T."/>
            <person name="Ye Y."/>
            <person name="Shaw J.R."/>
            <person name="Andrews J."/>
            <person name="Crease T.J."/>
            <person name="Tang H."/>
            <person name="Lucas S.M."/>
            <person name="Robertson H.M."/>
            <person name="Bork P."/>
            <person name="Koonin E.V."/>
            <person name="Zdobnov E.M."/>
            <person name="Grigoriev I.V."/>
            <person name="Lynch M."/>
            <person name="Boore J.L."/>
        </authorList>
    </citation>
    <scope>NUCLEOTIDE SEQUENCE [LARGE SCALE GENOMIC DNA]</scope>
</reference>
<evidence type="ECO:0000256" key="1">
    <source>
        <dbReference type="SAM" id="MobiDB-lite"/>
    </source>
</evidence>
<organism evidence="2 3">
    <name type="scientific">Daphnia pulex</name>
    <name type="common">Water flea</name>
    <dbReference type="NCBI Taxonomy" id="6669"/>
    <lineage>
        <taxon>Eukaryota</taxon>
        <taxon>Metazoa</taxon>
        <taxon>Ecdysozoa</taxon>
        <taxon>Arthropoda</taxon>
        <taxon>Crustacea</taxon>
        <taxon>Branchiopoda</taxon>
        <taxon>Diplostraca</taxon>
        <taxon>Cladocera</taxon>
        <taxon>Anomopoda</taxon>
        <taxon>Daphniidae</taxon>
        <taxon>Daphnia</taxon>
    </lineage>
</organism>
<evidence type="ECO:0000313" key="2">
    <source>
        <dbReference type="EMBL" id="EFX86328.1"/>
    </source>
</evidence>
<name>E9G2D5_DAPPU</name>
<keyword evidence="3" id="KW-1185">Reference proteome</keyword>
<evidence type="ECO:0000313" key="3">
    <source>
        <dbReference type="Proteomes" id="UP000000305"/>
    </source>
</evidence>
<accession>E9G2D5</accession>
<gene>
    <name evidence="2" type="ORF">DAPPUDRAFT_236961</name>
</gene>
<proteinExistence type="predicted"/>
<dbReference type="KEGG" id="dpx:DAPPUDRAFT_236961"/>
<sequence>MFQAVRSRIASQQLTFPVLPAHGSQFEYSGICQRQADGDVIIGHGRLQSGTLFRNSKSRYTPTPQHRSDINTSKPLHEAPNITARTRIKSKVGLKCKYATEELQYQRGQQPRRLPYQQDETESGEEICPKKKCKVGTTSRNEYRLIQFEFSGIVPENGFVSGVYKTSLSPPQRVEKERRKTSPTTTTTAEYYKYASRRRHIPACSVQYSIQSSIKVPLGENRGPSHQGDCCAIEMRSDSLRFSPDLLILYAGAHRQGACTWARDRPSVKRPLSPSLLPFNARLSSGDIFIPVLSVGFEQPASRRHFEHTLASGENVGLIAEPARMESCGEKTSRASRKSLPNT</sequence>
<dbReference type="EMBL" id="GL732530">
    <property type="protein sequence ID" value="EFX86328.1"/>
    <property type="molecule type" value="Genomic_DNA"/>
</dbReference>
<dbReference type="HOGENOM" id="CLU_809550_0_0_1"/>
<feature type="region of interest" description="Disordered" evidence="1">
    <location>
        <begin position="56"/>
        <end position="77"/>
    </location>
</feature>